<sequence>MKKLALSTLTLGILVSVGCSQIVNNDDTQIPSQDAPITLFVADQLITMSDQYSDNVDTVVVQNGIIIDVGQQEQLTSKYAKHTNLLINDIYQNSVLTPGFVEPHLHIWLSGILMGTEFITPADWKLPHGEAKGVQTEKQYMQRLNELNANTPKGQPLITWGYHQYFHGENMSRELLDSISTERPIIVWHRSFHEIYFNSAALAMFGWQEADWQGDSAAYAHLHWDKGHAYENGAKIILADVLKFLIESGTFATGMERTKDYIHSGGITTAVDPGVIITPDMYQQMTNILLDESLPMDYWLIPAGNFTYSMAGYDAEKGKQLAEQQTVQFASVEQIQWLPKYIKLFSDGAMYSQLMQLKDGYIDGHHGEWLQTPAELEDSMRPYWHDDYTIMVHANGDLGFEAAIDIVDKLNAEYPRSDHRTGFHHLGITDVDDIPRAVKQGSNFSVNPYYTHILAENYSANGVGAERAEVMARGRSFIDAGGLLSLHSDAPMAPAQPLSLVWAAVNRIGLSGETVMGPQERISVDEAMRAITIDAAYTARLEDQVGSIDIGKQANFTVLEQSPYQVEPKEINQINIQATIYQGKVHPISQSNAGMQMTQTTQTALNALNQHQGEHGHHHDHDHDVCETSLLFQKVISAM</sequence>
<reference evidence="2 3" key="1">
    <citation type="submission" date="2018-11" db="EMBL/GenBank/DDBJ databases">
        <title>Vibrio ponticus strain CAIM 1751 pathogenic for the snapper Lutjanus guttatus.</title>
        <authorList>
            <person name="Soto-Rodriguez S."/>
            <person name="Lozano-Olvera R."/>
            <person name="Gomez-Gil B."/>
        </authorList>
    </citation>
    <scope>NUCLEOTIDE SEQUENCE [LARGE SCALE GENOMIC DNA]</scope>
    <source>
        <strain evidence="2 3">CAIM 1751</strain>
    </source>
</reference>
<dbReference type="Gene3D" id="3.20.20.140">
    <property type="entry name" value="Metal-dependent hydrolases"/>
    <property type="match status" value="1"/>
</dbReference>
<protein>
    <submittedName>
        <fullName evidence="2">Amidohydrolase</fullName>
    </submittedName>
</protein>
<dbReference type="Pfam" id="PF07969">
    <property type="entry name" value="Amidohydro_3"/>
    <property type="match status" value="1"/>
</dbReference>
<dbReference type="Gene3D" id="2.30.40.10">
    <property type="entry name" value="Urease, subunit C, domain 1"/>
    <property type="match status" value="1"/>
</dbReference>
<evidence type="ECO:0000259" key="1">
    <source>
        <dbReference type="Pfam" id="PF07969"/>
    </source>
</evidence>
<dbReference type="InterPro" id="IPR011059">
    <property type="entry name" value="Metal-dep_hydrolase_composite"/>
</dbReference>
<dbReference type="InterPro" id="IPR032466">
    <property type="entry name" value="Metal_Hydrolase"/>
</dbReference>
<dbReference type="PANTHER" id="PTHR22642">
    <property type="entry name" value="IMIDAZOLONEPROPIONASE"/>
    <property type="match status" value="1"/>
</dbReference>
<dbReference type="SUPFAM" id="SSF51338">
    <property type="entry name" value="Composite domain of metallo-dependent hydrolases"/>
    <property type="match status" value="1"/>
</dbReference>
<name>A0A3N3E5U8_9VIBR</name>
<comment type="caution">
    <text evidence="2">The sequence shown here is derived from an EMBL/GenBank/DDBJ whole genome shotgun (WGS) entry which is preliminary data.</text>
</comment>
<proteinExistence type="predicted"/>
<evidence type="ECO:0000313" key="3">
    <source>
        <dbReference type="Proteomes" id="UP000278792"/>
    </source>
</evidence>
<dbReference type="PROSITE" id="PS51257">
    <property type="entry name" value="PROKAR_LIPOPROTEIN"/>
    <property type="match status" value="1"/>
</dbReference>
<accession>A0A3N3E5U8</accession>
<organism evidence="2 3">
    <name type="scientific">Vibrio ponticus</name>
    <dbReference type="NCBI Taxonomy" id="265668"/>
    <lineage>
        <taxon>Bacteria</taxon>
        <taxon>Pseudomonadati</taxon>
        <taxon>Pseudomonadota</taxon>
        <taxon>Gammaproteobacteria</taxon>
        <taxon>Vibrionales</taxon>
        <taxon>Vibrionaceae</taxon>
        <taxon>Vibrio</taxon>
    </lineage>
</organism>
<dbReference type="GO" id="GO:0016810">
    <property type="term" value="F:hydrolase activity, acting on carbon-nitrogen (but not peptide) bonds"/>
    <property type="evidence" value="ECO:0007669"/>
    <property type="project" value="InterPro"/>
</dbReference>
<dbReference type="EMBL" id="RKIK01000003">
    <property type="protein sequence ID" value="ROV62097.1"/>
    <property type="molecule type" value="Genomic_DNA"/>
</dbReference>
<dbReference type="InterPro" id="IPR013108">
    <property type="entry name" value="Amidohydro_3"/>
</dbReference>
<dbReference type="AlphaFoldDB" id="A0A3N3E5U8"/>
<dbReference type="RefSeq" id="WP_123780165.1">
    <property type="nucleotide sequence ID" value="NZ_RKIK01000003.1"/>
</dbReference>
<dbReference type="SUPFAM" id="SSF51556">
    <property type="entry name" value="Metallo-dependent hydrolases"/>
    <property type="match status" value="1"/>
</dbReference>
<gene>
    <name evidence="2" type="ORF">EGH82_01695</name>
</gene>
<dbReference type="Gene3D" id="3.10.310.70">
    <property type="match status" value="1"/>
</dbReference>
<evidence type="ECO:0000313" key="2">
    <source>
        <dbReference type="EMBL" id="ROV62097.1"/>
    </source>
</evidence>
<dbReference type="PANTHER" id="PTHR22642:SF2">
    <property type="entry name" value="PROTEIN LONG AFTER FAR-RED 3"/>
    <property type="match status" value="1"/>
</dbReference>
<feature type="domain" description="Amidohydrolase 3" evidence="1">
    <location>
        <begin position="93"/>
        <end position="585"/>
    </location>
</feature>
<keyword evidence="2" id="KW-0378">Hydrolase</keyword>
<dbReference type="Proteomes" id="UP000278792">
    <property type="component" value="Unassembled WGS sequence"/>
</dbReference>